<feature type="domain" description="HTH tetR-type" evidence="3">
    <location>
        <begin position="10"/>
        <end position="70"/>
    </location>
</feature>
<reference evidence="5" key="1">
    <citation type="journal article" date="2019" name="Int. J. Syst. Evol. Microbiol.">
        <title>The Global Catalogue of Microorganisms (GCM) 10K type strain sequencing project: providing services to taxonomists for standard genome sequencing and annotation.</title>
        <authorList>
            <consortium name="The Broad Institute Genomics Platform"/>
            <consortium name="The Broad Institute Genome Sequencing Center for Infectious Disease"/>
            <person name="Wu L."/>
            <person name="Ma J."/>
        </authorList>
    </citation>
    <scope>NUCLEOTIDE SEQUENCE [LARGE SCALE GENOMIC DNA]</scope>
    <source>
        <strain evidence="5">JCM 13595</strain>
    </source>
</reference>
<comment type="caution">
    <text evidence="4">The sequence shown here is derived from an EMBL/GenBank/DDBJ whole genome shotgun (WGS) entry which is preliminary data.</text>
</comment>
<dbReference type="InterPro" id="IPR050109">
    <property type="entry name" value="HTH-type_TetR-like_transc_reg"/>
</dbReference>
<name>A0ABP5FIC8_9MICC</name>
<dbReference type="Proteomes" id="UP001501461">
    <property type="component" value="Unassembled WGS sequence"/>
</dbReference>
<keyword evidence="5" id="KW-1185">Reference proteome</keyword>
<dbReference type="PROSITE" id="PS50977">
    <property type="entry name" value="HTH_TETR_2"/>
    <property type="match status" value="1"/>
</dbReference>
<dbReference type="SUPFAM" id="SSF46689">
    <property type="entry name" value="Homeodomain-like"/>
    <property type="match status" value="1"/>
</dbReference>
<evidence type="ECO:0000259" key="3">
    <source>
        <dbReference type="PROSITE" id="PS50977"/>
    </source>
</evidence>
<sequence>MSTAELNADLTAKARIRQVALELFALNGADATSMRAISSRAGVTVGLITHHFGTKSGLIQAVEDDILAGIQHAIAYKESDADVDVVVRALDQRLLDHVAENPLVVAYLRRMMLIEPGGEGSDLTERFTRMALEQIKDLRRRGIASTSREAEDQVMQVMLVQLGQVLLQPFLQQIAGHLDRDPEQYRLSLRKTRN</sequence>
<dbReference type="PRINTS" id="PR00455">
    <property type="entry name" value="HTHTETR"/>
</dbReference>
<dbReference type="Pfam" id="PF00440">
    <property type="entry name" value="TetR_N"/>
    <property type="match status" value="1"/>
</dbReference>
<evidence type="ECO:0000313" key="4">
    <source>
        <dbReference type="EMBL" id="GAA2027397.1"/>
    </source>
</evidence>
<evidence type="ECO:0000256" key="2">
    <source>
        <dbReference type="PROSITE-ProRule" id="PRU00335"/>
    </source>
</evidence>
<dbReference type="PANTHER" id="PTHR30055">
    <property type="entry name" value="HTH-TYPE TRANSCRIPTIONAL REGULATOR RUTR"/>
    <property type="match status" value="1"/>
</dbReference>
<evidence type="ECO:0000313" key="5">
    <source>
        <dbReference type="Proteomes" id="UP001501461"/>
    </source>
</evidence>
<dbReference type="Gene3D" id="1.10.357.10">
    <property type="entry name" value="Tetracycline Repressor, domain 2"/>
    <property type="match status" value="1"/>
</dbReference>
<proteinExistence type="predicted"/>
<dbReference type="EMBL" id="BAAAMN010000007">
    <property type="protein sequence ID" value="GAA2027397.1"/>
    <property type="molecule type" value="Genomic_DNA"/>
</dbReference>
<dbReference type="InterPro" id="IPR001647">
    <property type="entry name" value="HTH_TetR"/>
</dbReference>
<organism evidence="4 5">
    <name type="scientific">Yaniella flava</name>
    <dbReference type="NCBI Taxonomy" id="287930"/>
    <lineage>
        <taxon>Bacteria</taxon>
        <taxon>Bacillati</taxon>
        <taxon>Actinomycetota</taxon>
        <taxon>Actinomycetes</taxon>
        <taxon>Micrococcales</taxon>
        <taxon>Micrococcaceae</taxon>
        <taxon>Yaniella</taxon>
    </lineage>
</organism>
<dbReference type="PANTHER" id="PTHR30055:SF146">
    <property type="entry name" value="HTH-TYPE TRANSCRIPTIONAL DUAL REGULATOR CECR"/>
    <property type="match status" value="1"/>
</dbReference>
<feature type="DNA-binding region" description="H-T-H motif" evidence="2">
    <location>
        <begin position="33"/>
        <end position="52"/>
    </location>
</feature>
<dbReference type="RefSeq" id="WP_343955923.1">
    <property type="nucleotide sequence ID" value="NZ_BAAAMN010000007.1"/>
</dbReference>
<gene>
    <name evidence="4" type="ORF">GCM10009720_03930</name>
</gene>
<dbReference type="InterPro" id="IPR009057">
    <property type="entry name" value="Homeodomain-like_sf"/>
</dbReference>
<protein>
    <submittedName>
        <fullName evidence="4">TetR/AcrR family transcriptional regulator</fullName>
    </submittedName>
</protein>
<keyword evidence="1 2" id="KW-0238">DNA-binding</keyword>
<accession>A0ABP5FIC8</accession>
<evidence type="ECO:0000256" key="1">
    <source>
        <dbReference type="ARBA" id="ARBA00023125"/>
    </source>
</evidence>